<protein>
    <submittedName>
        <fullName evidence="1">Uncharacterized protein</fullName>
    </submittedName>
</protein>
<keyword evidence="2" id="KW-1185">Reference proteome</keyword>
<reference evidence="1" key="2">
    <citation type="submission" date="2020-11" db="EMBL/GenBank/DDBJ databases">
        <authorList>
            <person name="McCartney M.A."/>
            <person name="Auch B."/>
            <person name="Kono T."/>
            <person name="Mallez S."/>
            <person name="Becker A."/>
            <person name="Gohl D.M."/>
            <person name="Silverstein K.A.T."/>
            <person name="Koren S."/>
            <person name="Bechman K.B."/>
            <person name="Herman A."/>
            <person name="Abrahante J.E."/>
            <person name="Garbe J."/>
        </authorList>
    </citation>
    <scope>NUCLEOTIDE SEQUENCE</scope>
    <source>
        <strain evidence="1">Duluth1</strain>
        <tissue evidence="1">Whole animal</tissue>
    </source>
</reference>
<evidence type="ECO:0000313" key="2">
    <source>
        <dbReference type="Proteomes" id="UP000828390"/>
    </source>
</evidence>
<comment type="caution">
    <text evidence="1">The sequence shown here is derived from an EMBL/GenBank/DDBJ whole genome shotgun (WGS) entry which is preliminary data.</text>
</comment>
<accession>A0A9D4J7H4</accession>
<dbReference type="AlphaFoldDB" id="A0A9D4J7H4"/>
<evidence type="ECO:0000313" key="1">
    <source>
        <dbReference type="EMBL" id="KAH3798994.1"/>
    </source>
</evidence>
<dbReference type="EMBL" id="JAIWYP010000007">
    <property type="protein sequence ID" value="KAH3798994.1"/>
    <property type="molecule type" value="Genomic_DNA"/>
</dbReference>
<dbReference type="Proteomes" id="UP000828390">
    <property type="component" value="Unassembled WGS sequence"/>
</dbReference>
<gene>
    <name evidence="1" type="ORF">DPMN_152598</name>
</gene>
<name>A0A9D4J7H4_DREPO</name>
<organism evidence="1 2">
    <name type="scientific">Dreissena polymorpha</name>
    <name type="common">Zebra mussel</name>
    <name type="synonym">Mytilus polymorpha</name>
    <dbReference type="NCBI Taxonomy" id="45954"/>
    <lineage>
        <taxon>Eukaryota</taxon>
        <taxon>Metazoa</taxon>
        <taxon>Spiralia</taxon>
        <taxon>Lophotrochozoa</taxon>
        <taxon>Mollusca</taxon>
        <taxon>Bivalvia</taxon>
        <taxon>Autobranchia</taxon>
        <taxon>Heteroconchia</taxon>
        <taxon>Euheterodonta</taxon>
        <taxon>Imparidentia</taxon>
        <taxon>Neoheterodontei</taxon>
        <taxon>Myida</taxon>
        <taxon>Dreissenoidea</taxon>
        <taxon>Dreissenidae</taxon>
        <taxon>Dreissena</taxon>
    </lineage>
</organism>
<proteinExistence type="predicted"/>
<sequence length="79" mass="8521">MFGFQCDIECIKHCLNQSWHINGDCDLGCATNFYGKRCDHPCPANCAVSGMGSACLQISGVCLFGCKAGYEGDMCVQGW</sequence>
<reference evidence="1" key="1">
    <citation type="journal article" date="2019" name="bioRxiv">
        <title>The Genome of the Zebra Mussel, Dreissena polymorpha: A Resource for Invasive Species Research.</title>
        <authorList>
            <person name="McCartney M.A."/>
            <person name="Auch B."/>
            <person name="Kono T."/>
            <person name="Mallez S."/>
            <person name="Zhang Y."/>
            <person name="Obille A."/>
            <person name="Becker A."/>
            <person name="Abrahante J.E."/>
            <person name="Garbe J."/>
            <person name="Badalamenti J.P."/>
            <person name="Herman A."/>
            <person name="Mangelson H."/>
            <person name="Liachko I."/>
            <person name="Sullivan S."/>
            <person name="Sone E.D."/>
            <person name="Koren S."/>
            <person name="Silverstein K.A.T."/>
            <person name="Beckman K.B."/>
            <person name="Gohl D.M."/>
        </authorList>
    </citation>
    <scope>NUCLEOTIDE SEQUENCE</scope>
    <source>
        <strain evidence="1">Duluth1</strain>
        <tissue evidence="1">Whole animal</tissue>
    </source>
</reference>